<accession>A0A7L5HQ85</accession>
<proteinExistence type="predicted"/>
<organism evidence="2 3">
    <name type="scientific">Campylobacter armoricus</name>
    <dbReference type="NCBI Taxonomy" id="2505970"/>
    <lineage>
        <taxon>Bacteria</taxon>
        <taxon>Pseudomonadati</taxon>
        <taxon>Campylobacterota</taxon>
        <taxon>Epsilonproteobacteria</taxon>
        <taxon>Campylobacterales</taxon>
        <taxon>Campylobacteraceae</taxon>
        <taxon>Campylobacter</taxon>
    </lineage>
</organism>
<dbReference type="Gene3D" id="3.40.50.360">
    <property type="match status" value="1"/>
</dbReference>
<dbReference type="InterPro" id="IPR008254">
    <property type="entry name" value="Flavodoxin/NO_synth"/>
</dbReference>
<protein>
    <submittedName>
        <fullName evidence="2">Flavodoxin (Flavodoxin_4 domain)</fullName>
    </submittedName>
</protein>
<feature type="domain" description="Flavodoxin-like" evidence="1">
    <location>
        <begin position="34"/>
        <end position="173"/>
    </location>
</feature>
<dbReference type="GO" id="GO:0010181">
    <property type="term" value="F:FMN binding"/>
    <property type="evidence" value="ECO:0007669"/>
    <property type="project" value="InterPro"/>
</dbReference>
<dbReference type="AlphaFoldDB" id="A0A7L5HQ85"/>
<evidence type="ECO:0000313" key="3">
    <source>
        <dbReference type="Proteomes" id="UP000509246"/>
    </source>
</evidence>
<dbReference type="Proteomes" id="UP000509246">
    <property type="component" value="Chromosome"/>
</dbReference>
<dbReference type="PANTHER" id="PTHR39201">
    <property type="entry name" value="EXPORTED PROTEIN-RELATED"/>
    <property type="match status" value="1"/>
</dbReference>
<dbReference type="KEGG" id="carm:CARM_0438"/>
<dbReference type="OrthoDB" id="9806505at2"/>
<keyword evidence="3" id="KW-1185">Reference proteome</keyword>
<dbReference type="GeneID" id="56586172"/>
<gene>
    <name evidence="2" type="ORF">CARM_0438</name>
</gene>
<evidence type="ECO:0000259" key="1">
    <source>
        <dbReference type="Pfam" id="PF12682"/>
    </source>
</evidence>
<dbReference type="InterPro" id="IPR029039">
    <property type="entry name" value="Flavoprotein-like_sf"/>
</dbReference>
<dbReference type="Pfam" id="PF12682">
    <property type="entry name" value="Flavodoxin_4"/>
    <property type="match status" value="1"/>
</dbReference>
<reference evidence="2 3" key="1">
    <citation type="submission" date="2020-05" db="EMBL/GenBank/DDBJ databases">
        <title>Complete genome sequencing of Campylobacter and Arcobacter type strains.</title>
        <authorList>
            <person name="Miller W.G."/>
            <person name="Yee E."/>
        </authorList>
    </citation>
    <scope>NUCLEOTIDE SEQUENCE [LARGE SCALE GENOMIC DNA]</scope>
    <source>
        <strain evidence="2 3">CCUG 73571</strain>
    </source>
</reference>
<evidence type="ECO:0000313" key="2">
    <source>
        <dbReference type="EMBL" id="QKF79384.1"/>
    </source>
</evidence>
<name>A0A7L5HQ85_9BACT</name>
<dbReference type="EMBL" id="CP053825">
    <property type="protein sequence ID" value="QKF79384.1"/>
    <property type="molecule type" value="Genomic_DNA"/>
</dbReference>
<dbReference type="PANTHER" id="PTHR39201:SF1">
    <property type="entry name" value="FLAVODOXIN-LIKE DOMAIN-CONTAINING PROTEIN"/>
    <property type="match status" value="1"/>
</dbReference>
<dbReference type="RefSeq" id="WP_139427096.1">
    <property type="nucleotide sequence ID" value="NZ_CBCSFY010000019.1"/>
</dbReference>
<sequence length="209" mass="24028">MNSRRDFLKKAFLLSSLVYCAQFGFARTEGKKSAIVYYSRTLNTHILAKYLQNITKSDLISLQTINSYPSDFDTMSKIAKDERNRNFKPKLVNINFEPNNYDMIFIGTPVWAGGISSPLRTFLSMYNFDSKIIIPFCTQVKDGIEGCVKDIQGLIPNSKILEGIDIKAAFEKEDQNLKSKNEKYINNNTNYLTSADKQKIDLWLKKYKN</sequence>
<dbReference type="SUPFAM" id="SSF52218">
    <property type="entry name" value="Flavoproteins"/>
    <property type="match status" value="1"/>
</dbReference>